<feature type="domain" description="Calcineurin-like phosphoesterase" evidence="4">
    <location>
        <begin position="41"/>
        <end position="270"/>
    </location>
</feature>
<dbReference type="InterPro" id="IPR006179">
    <property type="entry name" value="5_nucleotidase/apyrase"/>
</dbReference>
<gene>
    <name evidence="6" type="ordered locus">Despr_3158</name>
</gene>
<dbReference type="InterPro" id="IPR004843">
    <property type="entry name" value="Calcineurin-like_PHP"/>
</dbReference>
<keyword evidence="3 6" id="KW-0378">Hydrolase</keyword>
<dbReference type="SUPFAM" id="SSF56300">
    <property type="entry name" value="Metallo-dependent phosphatases"/>
    <property type="match status" value="1"/>
</dbReference>
<evidence type="ECO:0000256" key="3">
    <source>
        <dbReference type="RuleBase" id="RU362119"/>
    </source>
</evidence>
<dbReference type="KEGG" id="dpr:Despr_3158"/>
<name>A0A7U4DQK4_DESPD</name>
<accession>A0A7U4DQK4</accession>
<dbReference type="InterPro" id="IPR008334">
    <property type="entry name" value="5'-Nucleotdase_C"/>
</dbReference>
<dbReference type="InterPro" id="IPR006146">
    <property type="entry name" value="5'-Nucleotdase_CS"/>
</dbReference>
<sequence>MRRGVKTMAFGLTLFLAGCGDQPEQQVVGTPGGVAEPIELTLLHLNDHHSHLDPEKITLQLDAGRGREAITVERGGFPRVVAAFKELARQSDQVIKIHSGDASTGDLYSLLNNGKADAELMNTICFDTFTLGNHEFDNSDAGVKHFMDVLHDGTCATPLLSANVRFGPSSPLYGAQAPEAILPSVVLERGGQKIGVIGLTVASKTKHSSRPNADTTFIDEAEAAQAEIDRLQAQGINKIILATHIGYRADQALVKKLSGVDVVVGGDSHSLLGPESLSAYGLSPEGPYPTRSTDKDGKPVCIVQAWQYGSVVGELRVRFDARGEVSACAGTPWVLLGDQFSRPEQGPLTAAETAAVRTDLARGQVLRLTLPDPQATALLAPYKEQKETMGNIVVATAPDNLCLRRVPGSKRDTSRSSLGDVCNKSERVNKHGGDIQQVVAEAFLQQGKTFFGADLSIQNGGGVRVDLTKGPITVKDVYTVLPFNNTLVQLNATGQEIKNALEDAIDGVVGPTNNTGCYPYTGGLRWRLDLNKPKGARLSHLEIRTTAGGYQPFDLDRTYKVATISFLADGNDSFTALKQITGERRIDVGLDYAEAFLQYLKNLPGNNKVLAPLPLADYSTQQFTDTP</sequence>
<dbReference type="PRINTS" id="PR01607">
    <property type="entry name" value="APYRASEFAMLY"/>
</dbReference>
<dbReference type="Proteomes" id="UP000006365">
    <property type="component" value="Chromosome"/>
</dbReference>
<dbReference type="GO" id="GO:0009166">
    <property type="term" value="P:nucleotide catabolic process"/>
    <property type="evidence" value="ECO:0007669"/>
    <property type="project" value="InterPro"/>
</dbReference>
<dbReference type="InterPro" id="IPR029052">
    <property type="entry name" value="Metallo-depent_PP-like"/>
</dbReference>
<organism evidence="6 7">
    <name type="scientific">Desulfobulbus propionicus (strain ATCC 33891 / DSM 2032 / VKM B-1956 / 1pr3)</name>
    <dbReference type="NCBI Taxonomy" id="577650"/>
    <lineage>
        <taxon>Bacteria</taxon>
        <taxon>Pseudomonadati</taxon>
        <taxon>Thermodesulfobacteriota</taxon>
        <taxon>Desulfobulbia</taxon>
        <taxon>Desulfobulbales</taxon>
        <taxon>Desulfobulbaceae</taxon>
        <taxon>Desulfobulbus</taxon>
    </lineage>
</organism>
<dbReference type="EC" id="3.1.3.5" evidence="6"/>
<keyword evidence="3" id="KW-0547">Nucleotide-binding</keyword>
<dbReference type="Pfam" id="PF02872">
    <property type="entry name" value="5_nucleotid_C"/>
    <property type="match status" value="1"/>
</dbReference>
<dbReference type="GO" id="GO:0008768">
    <property type="term" value="F:UDP-sugar diphosphatase activity"/>
    <property type="evidence" value="ECO:0007669"/>
    <property type="project" value="TreeGrafter"/>
</dbReference>
<dbReference type="GO" id="GO:0030288">
    <property type="term" value="C:outer membrane-bounded periplasmic space"/>
    <property type="evidence" value="ECO:0007669"/>
    <property type="project" value="TreeGrafter"/>
</dbReference>
<dbReference type="Gene3D" id="3.60.21.10">
    <property type="match status" value="1"/>
</dbReference>
<dbReference type="GO" id="GO:0008253">
    <property type="term" value="F:5'-nucleotidase activity"/>
    <property type="evidence" value="ECO:0007669"/>
    <property type="project" value="UniProtKB-EC"/>
</dbReference>
<dbReference type="GO" id="GO:0046872">
    <property type="term" value="F:metal ion binding"/>
    <property type="evidence" value="ECO:0007669"/>
    <property type="project" value="InterPro"/>
</dbReference>
<evidence type="ECO:0000259" key="4">
    <source>
        <dbReference type="Pfam" id="PF00149"/>
    </source>
</evidence>
<evidence type="ECO:0000313" key="6">
    <source>
        <dbReference type="EMBL" id="ADW19286.1"/>
    </source>
</evidence>
<dbReference type="SUPFAM" id="SSF55816">
    <property type="entry name" value="5'-nucleotidase (syn. UDP-sugar hydrolase), C-terminal domain"/>
    <property type="match status" value="1"/>
</dbReference>
<dbReference type="GO" id="GO:0000166">
    <property type="term" value="F:nucleotide binding"/>
    <property type="evidence" value="ECO:0007669"/>
    <property type="project" value="UniProtKB-KW"/>
</dbReference>
<reference evidence="6 7" key="1">
    <citation type="journal article" date="2011" name="Stand. Genomic Sci.">
        <title>Complete genome sequence of Desulfobulbus propionicus type strain (1pr3).</title>
        <authorList>
            <person name="Pagani I."/>
            <person name="Lapidus A."/>
            <person name="Nolan M."/>
            <person name="Lucas S."/>
            <person name="Hammon N."/>
            <person name="Deshpande S."/>
            <person name="Cheng J.F."/>
            <person name="Chertkov O."/>
            <person name="Davenport K."/>
            <person name="Tapia R."/>
            <person name="Han C."/>
            <person name="Goodwin L."/>
            <person name="Pitluck S."/>
            <person name="Liolios K."/>
            <person name="Mavromatis K."/>
            <person name="Ivanova N."/>
            <person name="Mikhailova N."/>
            <person name="Pati A."/>
            <person name="Chen A."/>
            <person name="Palaniappan K."/>
            <person name="Land M."/>
            <person name="Hauser L."/>
            <person name="Chang Y.J."/>
            <person name="Jeffries C.D."/>
            <person name="Detter J.C."/>
            <person name="Brambilla E."/>
            <person name="Kannan K.P."/>
            <person name="Djao O.D."/>
            <person name="Rohde M."/>
            <person name="Pukall R."/>
            <person name="Spring S."/>
            <person name="Goker M."/>
            <person name="Sikorski J."/>
            <person name="Woyke T."/>
            <person name="Bristow J."/>
            <person name="Eisen J.A."/>
            <person name="Markowitz V."/>
            <person name="Hugenholtz P."/>
            <person name="Kyrpides N.C."/>
            <person name="Klenk H.P."/>
        </authorList>
    </citation>
    <scope>NUCLEOTIDE SEQUENCE [LARGE SCALE GENOMIC DNA]</scope>
    <source>
        <strain evidence="7">ATCC 33891 / DSM 2032 / 1pr3</strain>
    </source>
</reference>
<evidence type="ECO:0000259" key="5">
    <source>
        <dbReference type="Pfam" id="PF02872"/>
    </source>
</evidence>
<dbReference type="InterPro" id="IPR036907">
    <property type="entry name" value="5'-Nucleotdase_C_sf"/>
</dbReference>
<keyword evidence="2" id="KW-0732">Signal</keyword>
<dbReference type="Gene3D" id="3.90.780.10">
    <property type="entry name" value="5'-Nucleotidase, C-terminal domain"/>
    <property type="match status" value="1"/>
</dbReference>
<comment type="similarity">
    <text evidence="1 3">Belongs to the 5'-nucleotidase family.</text>
</comment>
<dbReference type="EMBL" id="CP002364">
    <property type="protein sequence ID" value="ADW19286.1"/>
    <property type="molecule type" value="Genomic_DNA"/>
</dbReference>
<dbReference type="RefSeq" id="WP_015725810.1">
    <property type="nucleotide sequence ID" value="NC_014972.1"/>
</dbReference>
<protein>
    <submittedName>
        <fullName evidence="6">5'-nucleotidase</fullName>
        <ecNumber evidence="6">3.1.3.5</ecNumber>
    </submittedName>
</protein>
<proteinExistence type="inferred from homology"/>
<evidence type="ECO:0000313" key="7">
    <source>
        <dbReference type="Proteomes" id="UP000006365"/>
    </source>
</evidence>
<dbReference type="AlphaFoldDB" id="A0A7U4DQK4"/>
<keyword evidence="7" id="KW-1185">Reference proteome</keyword>
<dbReference type="PANTHER" id="PTHR11575">
    <property type="entry name" value="5'-NUCLEOTIDASE-RELATED"/>
    <property type="match status" value="1"/>
</dbReference>
<dbReference type="PANTHER" id="PTHR11575:SF24">
    <property type="entry name" value="5'-NUCLEOTIDASE"/>
    <property type="match status" value="1"/>
</dbReference>
<evidence type="ECO:0000256" key="2">
    <source>
        <dbReference type="ARBA" id="ARBA00022729"/>
    </source>
</evidence>
<dbReference type="PROSITE" id="PS00786">
    <property type="entry name" value="5_NUCLEOTIDASE_2"/>
    <property type="match status" value="1"/>
</dbReference>
<evidence type="ECO:0000256" key="1">
    <source>
        <dbReference type="ARBA" id="ARBA00006654"/>
    </source>
</evidence>
<dbReference type="Pfam" id="PF00149">
    <property type="entry name" value="Metallophos"/>
    <property type="match status" value="1"/>
</dbReference>
<dbReference type="PROSITE" id="PS51257">
    <property type="entry name" value="PROKAR_LIPOPROTEIN"/>
    <property type="match status" value="1"/>
</dbReference>
<feature type="domain" description="5'-Nucleotidase C-terminal" evidence="5">
    <location>
        <begin position="427"/>
        <end position="579"/>
    </location>
</feature>